<evidence type="ECO:0000259" key="4">
    <source>
        <dbReference type="PROSITE" id="PS51747"/>
    </source>
</evidence>
<dbReference type="Proteomes" id="UP000838763">
    <property type="component" value="Unassembled WGS sequence"/>
</dbReference>
<keyword evidence="6" id="KW-1185">Reference proteome</keyword>
<dbReference type="GO" id="GO:0006139">
    <property type="term" value="P:nucleobase-containing compound metabolic process"/>
    <property type="evidence" value="ECO:0007669"/>
    <property type="project" value="UniProtKB-ARBA"/>
</dbReference>
<dbReference type="InterPro" id="IPR016193">
    <property type="entry name" value="Cytidine_deaminase-like"/>
</dbReference>
<dbReference type="Pfam" id="PF00383">
    <property type="entry name" value="dCMP_cyt_deam_1"/>
    <property type="match status" value="1"/>
</dbReference>
<dbReference type="InterPro" id="IPR006140">
    <property type="entry name" value="D-isomer_DH_NAD-bd"/>
</dbReference>
<dbReference type="SUPFAM" id="SSF52283">
    <property type="entry name" value="Formate/glycerate dehydrogenase catalytic domain-like"/>
    <property type="match status" value="1"/>
</dbReference>
<dbReference type="Pfam" id="PF02826">
    <property type="entry name" value="2-Hacid_dh_C"/>
    <property type="match status" value="1"/>
</dbReference>
<evidence type="ECO:0000256" key="1">
    <source>
        <dbReference type="ARBA" id="ARBA00023002"/>
    </source>
</evidence>
<dbReference type="PANTHER" id="PTHR42938">
    <property type="entry name" value="FORMATE DEHYDROGENASE 1"/>
    <property type="match status" value="1"/>
</dbReference>
<evidence type="ECO:0000256" key="3">
    <source>
        <dbReference type="ARBA" id="ARBA00071864"/>
    </source>
</evidence>
<dbReference type="Gene3D" id="3.40.50.720">
    <property type="entry name" value="NAD(P)-binding Rossmann-like Domain"/>
    <property type="match status" value="2"/>
</dbReference>
<feature type="domain" description="CMP/dCMP-type deaminase" evidence="4">
    <location>
        <begin position="317"/>
        <end position="426"/>
    </location>
</feature>
<dbReference type="GO" id="GO:0032787">
    <property type="term" value="P:monocarboxylic acid metabolic process"/>
    <property type="evidence" value="ECO:0007669"/>
    <property type="project" value="UniProtKB-ARBA"/>
</dbReference>
<comment type="caution">
    <text evidence="5">The sequence shown here is derived from an EMBL/GenBank/DDBJ whole genome shotgun (WGS) entry which is preliminary data.</text>
</comment>
<dbReference type="InterPro" id="IPR029753">
    <property type="entry name" value="D-isomer_DH_CS"/>
</dbReference>
<dbReference type="PANTHER" id="PTHR42938:SF9">
    <property type="entry name" value="FORMATE DEHYDROGENASE 1"/>
    <property type="match status" value="1"/>
</dbReference>
<dbReference type="PROSITE" id="PS00671">
    <property type="entry name" value="D_2_HYDROXYACID_DH_3"/>
    <property type="match status" value="1"/>
</dbReference>
<evidence type="ECO:0000313" key="5">
    <source>
        <dbReference type="EMBL" id="CAI4212787.1"/>
    </source>
</evidence>
<dbReference type="AlphaFoldDB" id="A0A9P1M7R6"/>
<dbReference type="Pfam" id="PF00389">
    <property type="entry name" value="2-Hacid_dh"/>
    <property type="match status" value="1"/>
</dbReference>
<dbReference type="InterPro" id="IPR006139">
    <property type="entry name" value="D-isomer_2_OHA_DH_cat_dom"/>
</dbReference>
<dbReference type="SUPFAM" id="SSF51735">
    <property type="entry name" value="NAD(P)-binding Rossmann-fold domains"/>
    <property type="match status" value="1"/>
</dbReference>
<evidence type="ECO:0000313" key="6">
    <source>
        <dbReference type="Proteomes" id="UP000838763"/>
    </source>
</evidence>
<dbReference type="GO" id="GO:0016616">
    <property type="term" value="F:oxidoreductase activity, acting on the CH-OH group of donors, NAD or NADP as acceptor"/>
    <property type="evidence" value="ECO:0007669"/>
    <property type="project" value="InterPro"/>
</dbReference>
<dbReference type="InterPro" id="IPR002125">
    <property type="entry name" value="CMP_dCMP_dom"/>
</dbReference>
<dbReference type="EMBL" id="CALLCH030000006">
    <property type="protein sequence ID" value="CAI4212787.1"/>
    <property type="molecule type" value="Genomic_DNA"/>
</dbReference>
<organism evidence="5 6">
    <name type="scientific">Parascedosporium putredinis</name>
    <dbReference type="NCBI Taxonomy" id="1442378"/>
    <lineage>
        <taxon>Eukaryota</taxon>
        <taxon>Fungi</taxon>
        <taxon>Dikarya</taxon>
        <taxon>Ascomycota</taxon>
        <taxon>Pezizomycotina</taxon>
        <taxon>Sordariomycetes</taxon>
        <taxon>Hypocreomycetidae</taxon>
        <taxon>Microascales</taxon>
        <taxon>Microascaceae</taxon>
        <taxon>Parascedosporium</taxon>
    </lineage>
</organism>
<dbReference type="GO" id="GO:0008863">
    <property type="term" value="F:formate dehydrogenase (NAD+) activity"/>
    <property type="evidence" value="ECO:0007669"/>
    <property type="project" value="TreeGrafter"/>
</dbReference>
<accession>A0A9P1M7R6</accession>
<dbReference type="InterPro" id="IPR036291">
    <property type="entry name" value="NAD(P)-bd_dom_sf"/>
</dbReference>
<dbReference type="GO" id="GO:0051287">
    <property type="term" value="F:NAD binding"/>
    <property type="evidence" value="ECO:0007669"/>
    <property type="project" value="InterPro"/>
</dbReference>
<dbReference type="SUPFAM" id="SSF53927">
    <property type="entry name" value="Cytidine deaminase-like"/>
    <property type="match status" value="1"/>
</dbReference>
<dbReference type="Gene3D" id="3.40.140.10">
    <property type="entry name" value="Cytidine Deaminase, domain 2"/>
    <property type="match status" value="1"/>
</dbReference>
<dbReference type="GO" id="GO:0005829">
    <property type="term" value="C:cytosol"/>
    <property type="evidence" value="ECO:0007669"/>
    <property type="project" value="TreeGrafter"/>
</dbReference>
<proteinExistence type="predicted"/>
<protein>
    <recommendedName>
        <fullName evidence="3">Formate dehydrogenase</fullName>
    </recommendedName>
</protein>
<dbReference type="OrthoDB" id="418179at2759"/>
<sequence length="506" mass="55150">MLIESNGVKVLLVLYDGGRHAEEVPELLGTTENELGLRKWLEDAGHTLVTTSDKEGENSSSTRSSFHPGYLNAERLAKAKNLKIAITAGIGSDHIDLNVANKTNGGVTVAEVTGSNVVSVAEHVLMTILVLVRNFVPAHEMIERGDWNVAEAAKNEYDLEGKVVGTVGAGRIGERVLRRLKPFDCGELLYYDYQGLSAEVEKDIGCRRVATVEELVAQCDVVTINCPLHETTLGLFNKDLIAKMKPGSWLVNTARGAIVVKEDVAEALKSGHLRGYGGDNPFGGGNAMVPHVSGTSIDAQKRYAAGVKSILDSYFSGRHDYRPEDLISASPRATPLWGGHLPEVRLLPVAVSSNKDLESPVLHAEVNCINQFFKLPEPARPSVDDALFISTHEPCSMCLSALAWANVKTVYFTFTHQDTRDKLGMNEDIDIIEELFLDRGDREAAGSETDGPRYNRRNKFFTAAPISSLFDAVADETLKDGLKDRMNQLQKAMLSASSTLQTTGKD</sequence>
<dbReference type="NCBIfam" id="NF005750">
    <property type="entry name" value="PRK07574.1"/>
    <property type="match status" value="1"/>
</dbReference>
<gene>
    <name evidence="5" type="ORF">PPNO1_LOCUS2535</name>
</gene>
<dbReference type="PROSITE" id="PS00670">
    <property type="entry name" value="D_2_HYDROXYACID_DH_2"/>
    <property type="match status" value="1"/>
</dbReference>
<keyword evidence="2" id="KW-0520">NAD</keyword>
<dbReference type="FunFam" id="3.40.50.720:FF:000057">
    <property type="entry name" value="Formate dehydrogenase"/>
    <property type="match status" value="1"/>
</dbReference>
<evidence type="ECO:0000256" key="2">
    <source>
        <dbReference type="ARBA" id="ARBA00023027"/>
    </source>
</evidence>
<reference evidence="5" key="1">
    <citation type="submission" date="2022-11" db="EMBL/GenBank/DDBJ databases">
        <authorList>
            <person name="Scott C."/>
            <person name="Bruce N."/>
        </authorList>
    </citation>
    <scope>NUCLEOTIDE SEQUENCE</scope>
</reference>
<dbReference type="PROSITE" id="PS00065">
    <property type="entry name" value="D_2_HYDROXYACID_DH_1"/>
    <property type="match status" value="1"/>
</dbReference>
<name>A0A9P1M7R6_9PEZI</name>
<dbReference type="InterPro" id="IPR029752">
    <property type="entry name" value="D-isomer_DH_CS1"/>
</dbReference>
<dbReference type="PROSITE" id="PS51747">
    <property type="entry name" value="CYT_DCMP_DEAMINASES_2"/>
    <property type="match status" value="1"/>
</dbReference>
<keyword evidence="1" id="KW-0560">Oxidoreductase</keyword>